<comment type="caution">
    <text evidence="4">The sequence shown here is derived from an EMBL/GenBank/DDBJ whole genome shotgun (WGS) entry which is preliminary data.</text>
</comment>
<dbReference type="EMBL" id="PFMR01000245">
    <property type="protein sequence ID" value="PIZ15661.1"/>
    <property type="molecule type" value="Genomic_DNA"/>
</dbReference>
<dbReference type="Gene3D" id="2.60.120.260">
    <property type="entry name" value="Galactose-binding domain-like"/>
    <property type="match status" value="1"/>
</dbReference>
<dbReference type="SUPFAM" id="SSF49899">
    <property type="entry name" value="Concanavalin A-like lectins/glucanases"/>
    <property type="match status" value="1"/>
</dbReference>
<evidence type="ECO:0000259" key="3">
    <source>
        <dbReference type="SMART" id="SM00560"/>
    </source>
</evidence>
<gene>
    <name evidence="4" type="ORF">COY52_09185</name>
</gene>
<dbReference type="Pfam" id="PF13385">
    <property type="entry name" value="Laminin_G_3"/>
    <property type="match status" value="1"/>
</dbReference>
<protein>
    <recommendedName>
        <fullName evidence="3">LamG-like jellyroll fold domain-containing protein</fullName>
    </recommendedName>
</protein>
<proteinExistence type="predicted"/>
<keyword evidence="1" id="KW-0732">Signal</keyword>
<evidence type="ECO:0000256" key="1">
    <source>
        <dbReference type="ARBA" id="ARBA00022729"/>
    </source>
</evidence>
<evidence type="ECO:0000313" key="4">
    <source>
        <dbReference type="EMBL" id="PIZ15661.1"/>
    </source>
</evidence>
<evidence type="ECO:0000313" key="5">
    <source>
        <dbReference type="Proteomes" id="UP000229307"/>
    </source>
</evidence>
<organism evidence="4 5">
    <name type="scientific">Candidatus Desantisbacteria bacterium CG_4_10_14_0_8_um_filter_48_22</name>
    <dbReference type="NCBI Taxonomy" id="1974543"/>
    <lineage>
        <taxon>Bacteria</taxon>
        <taxon>Candidatus Desantisiibacteriota</taxon>
    </lineage>
</organism>
<dbReference type="Proteomes" id="UP000229307">
    <property type="component" value="Unassembled WGS sequence"/>
</dbReference>
<dbReference type="InterPro" id="IPR013320">
    <property type="entry name" value="ConA-like_dom_sf"/>
</dbReference>
<dbReference type="Gene3D" id="2.60.120.200">
    <property type="match status" value="1"/>
</dbReference>
<sequence>MKKILFLVLILTFNFSEWIPLGQLLTLNFCRAENAQVVSNPGFEELDQDGWAPGWQQVGSLVEVSTKEAHSGKNSLHLLRAPGIPDPETGLNRDWKPDSGEQGTMLSQKKGWISFWYKAPKAKGNIKILTIPMSARPMEDTGEQRSEFTIPLEHVGDSKWHQGWVKFDYSKNPKVKWVHISPRITGGEGEIYLDDFAYFDKKEGQPKLSEGSFSEPESAGEPGEVKAVVENIGDLALAGVKVELKLPAGLKSDKPLVQTITNIPASGQHTAVWSVTGISDKAEKAKILVYDSKGEVAQSKDLTLRISPETDKGLIAWWKFDEGSGTLAKDSSGNAFDGEIVGDADWDKGISGNALKLNGGRVEVQYDEKLALGKALSIQMWVCPTDYEPDTYKILVALWDSYLLRFDNPPEGGRPSFFVFLEGIPEPRIQGKVPELNKWVCVTAVWDGAKDQIWINGVKTESDRKGQITTKPNNLMIGENFIGLIDDVKIFNRALKEDEIVANLPPSPKISPLKVSTPLAETGKPFTLSCEVSNAGGKSAKDGAAELALPKGFTIIDGTSKVNIALLSRKSPQTLKWTVKSDVPIAGSAVITVGFSGMEQLTANSRMVVAKPITKEGAVPIKPEISRSGDDFILANDKVRLVFPKNDFGYGVFAVDVNKDGKWERVASASSLSYLAVKKDQNIIRKHIYCGSGNPIQLDSGEAGIEFRDTIDDGTGTNWKFRCLFLIGKDDRIKTEYEAVPDKDGSLVVLYGPMLYAGEGSFGSKKDDGLFCGLEWLVGDEQSSSNLDMHDPDYYLRYVPHGNKPTIPFMAVSKDGTAIALMWDALQKWDGANIRPAAVYASPNFIDGQENHLMGLFLPSTIEWLGQNNLEAVSNPYPFKKGVPLKIVSHIVAATPVKESIDCLNRWFNTYGVTDPAPLPRGSYTKEIEFSMKAYLESLWAEGEKQWWTSKGGGDMSLKGVPPSFAFQLKMASVMTKDEELKKKYLDMVDRAMKIGGFSTVWGDDAGFTWANPAAAILGFGGQAGSQLDGMWEDGSWRFRTRIGTSFPFKGYDYGLLGPDKAAELGTCARSAYEVLRFVRMTGDWEVFNTVKKSLEFMKQFNVPRAAQVWECPVHTPDILAAADAVDAYIEAYWFTGEKQYLDEAIRWAWAGMPFVYVWNQPDHPVMRYASIAIFGGSQYGSSWIGQPVQWNGLRYAYAILKLADLDKTFPWRKVAEGITISAMYQQNEEGKDVALWPDNFSTSNGKLWVKCPWVFEPGQILKNVYKLLDRDLEPATYIAGTGKERLYINARAKVADIAWKENKLKFSALFPEGEGGGYIVITSIGRPVKVTLNGSELAENIKVYGNRDIGWKYESGMGFLSVRINQGKGADKVEVEGAKYRYITVIPKQTDKIAFTFDSDMEGWSPVNQIDNLTSEDGVLKGNATGGDPYMNRSRVKVDGNLYKTVKVRAKSNFGNGIAIYWITADSPDWAEDKVIHLPLAPDYRFREFVFEVGRDNMWAGKTITGIRLDPVEGGTGGKFEVDYIRGE</sequence>
<keyword evidence="2" id="KW-1015">Disulfide bond</keyword>
<dbReference type="SMART" id="SM00560">
    <property type="entry name" value="LamGL"/>
    <property type="match status" value="1"/>
</dbReference>
<evidence type="ECO:0000256" key="2">
    <source>
        <dbReference type="ARBA" id="ARBA00023157"/>
    </source>
</evidence>
<name>A0A2M7S824_9BACT</name>
<reference evidence="5" key="1">
    <citation type="submission" date="2017-09" db="EMBL/GenBank/DDBJ databases">
        <title>Depth-based differentiation of microbial function through sediment-hosted aquifers and enrichment of novel symbionts in the deep terrestrial subsurface.</title>
        <authorList>
            <person name="Probst A.J."/>
            <person name="Ladd B."/>
            <person name="Jarett J.K."/>
            <person name="Geller-Mcgrath D.E."/>
            <person name="Sieber C.M.K."/>
            <person name="Emerson J.B."/>
            <person name="Anantharaman K."/>
            <person name="Thomas B.C."/>
            <person name="Malmstrom R."/>
            <person name="Stieglmeier M."/>
            <person name="Klingl A."/>
            <person name="Woyke T."/>
            <person name="Ryan C.M."/>
            <person name="Banfield J.F."/>
        </authorList>
    </citation>
    <scope>NUCLEOTIDE SEQUENCE [LARGE SCALE GENOMIC DNA]</scope>
</reference>
<accession>A0A2M7S824</accession>
<feature type="domain" description="LamG-like jellyroll fold" evidence="3">
    <location>
        <begin position="374"/>
        <end position="498"/>
    </location>
</feature>
<dbReference type="InterPro" id="IPR006558">
    <property type="entry name" value="LamG-like"/>
</dbReference>